<dbReference type="AlphaFoldDB" id="A0A0K1PMW4"/>
<dbReference type="KEGG" id="llu:AKJ09_01118"/>
<accession>A0A0K1PMW4</accession>
<protein>
    <submittedName>
        <fullName evidence="2">Uncharacterized protein</fullName>
    </submittedName>
</protein>
<keyword evidence="1" id="KW-1133">Transmembrane helix</keyword>
<gene>
    <name evidence="2" type="ORF">AKJ09_01118</name>
</gene>
<organism evidence="2 3">
    <name type="scientific">Labilithrix luteola</name>
    <dbReference type="NCBI Taxonomy" id="1391654"/>
    <lineage>
        <taxon>Bacteria</taxon>
        <taxon>Pseudomonadati</taxon>
        <taxon>Myxococcota</taxon>
        <taxon>Polyangia</taxon>
        <taxon>Polyangiales</taxon>
        <taxon>Labilitrichaceae</taxon>
        <taxon>Labilithrix</taxon>
    </lineage>
</organism>
<evidence type="ECO:0000313" key="3">
    <source>
        <dbReference type="Proteomes" id="UP000064967"/>
    </source>
</evidence>
<dbReference type="STRING" id="1391654.AKJ09_01118"/>
<dbReference type="Proteomes" id="UP000064967">
    <property type="component" value="Chromosome"/>
</dbReference>
<sequence length="42" mass="4410">MVEYALLLVAVGVPTVAGLTAGGATMFKNYRAARNHMLSAFP</sequence>
<proteinExistence type="predicted"/>
<keyword evidence="1" id="KW-0472">Membrane</keyword>
<dbReference type="EMBL" id="CP012333">
    <property type="protein sequence ID" value="AKU94454.1"/>
    <property type="molecule type" value="Genomic_DNA"/>
</dbReference>
<name>A0A0K1PMW4_9BACT</name>
<keyword evidence="1" id="KW-0812">Transmembrane</keyword>
<reference evidence="2 3" key="1">
    <citation type="submission" date="2015-08" db="EMBL/GenBank/DDBJ databases">
        <authorList>
            <person name="Babu N.S."/>
            <person name="Beckwith C.J."/>
            <person name="Beseler K.G."/>
            <person name="Brison A."/>
            <person name="Carone J.V."/>
            <person name="Caskin T.P."/>
            <person name="Diamond M."/>
            <person name="Durham M.E."/>
            <person name="Foxe J.M."/>
            <person name="Go M."/>
            <person name="Henderson B.A."/>
            <person name="Jones I.B."/>
            <person name="McGettigan J.A."/>
            <person name="Micheletti S.J."/>
            <person name="Nasrallah M.E."/>
            <person name="Ortiz D."/>
            <person name="Piller C.R."/>
            <person name="Privatt S.R."/>
            <person name="Schneider S.L."/>
            <person name="Sharp S."/>
            <person name="Smith T.C."/>
            <person name="Stanton J.D."/>
            <person name="Ullery H.E."/>
            <person name="Wilson R.J."/>
            <person name="Serrano M.G."/>
            <person name="Buck G."/>
            <person name="Lee V."/>
            <person name="Wang Y."/>
            <person name="Carvalho R."/>
            <person name="Voegtly L."/>
            <person name="Shi R."/>
            <person name="Duckworth R."/>
            <person name="Johnson A."/>
            <person name="Loviza R."/>
            <person name="Walstead R."/>
            <person name="Shah Z."/>
            <person name="Kiflezghi M."/>
            <person name="Wade K."/>
            <person name="Ball S.L."/>
            <person name="Bradley K.W."/>
            <person name="Asai D.J."/>
            <person name="Bowman C.A."/>
            <person name="Russell D.A."/>
            <person name="Pope W.H."/>
            <person name="Jacobs-Sera D."/>
            <person name="Hendrix R.W."/>
            <person name="Hatfull G.F."/>
        </authorList>
    </citation>
    <scope>NUCLEOTIDE SEQUENCE [LARGE SCALE GENOMIC DNA]</scope>
    <source>
        <strain evidence="2 3">DSM 27648</strain>
    </source>
</reference>
<evidence type="ECO:0000256" key="1">
    <source>
        <dbReference type="SAM" id="Phobius"/>
    </source>
</evidence>
<keyword evidence="3" id="KW-1185">Reference proteome</keyword>
<evidence type="ECO:0000313" key="2">
    <source>
        <dbReference type="EMBL" id="AKU94454.1"/>
    </source>
</evidence>
<feature type="transmembrane region" description="Helical" evidence="1">
    <location>
        <begin position="6"/>
        <end position="27"/>
    </location>
</feature>